<dbReference type="AlphaFoldDB" id="A0A6G7ZKU7"/>
<keyword evidence="3" id="KW-1185">Reference proteome</keyword>
<evidence type="ECO:0000256" key="1">
    <source>
        <dbReference type="SAM" id="MobiDB-lite"/>
    </source>
</evidence>
<protein>
    <submittedName>
        <fullName evidence="2">Uncharacterized protein</fullName>
    </submittedName>
</protein>
<dbReference type="Proteomes" id="UP000502502">
    <property type="component" value="Chromosome"/>
</dbReference>
<feature type="compositionally biased region" description="Basic and acidic residues" evidence="1">
    <location>
        <begin position="67"/>
        <end position="77"/>
    </location>
</feature>
<gene>
    <name evidence="2" type="ORF">G7078_01540</name>
</gene>
<sequence>MGPGYFIIAILGCADGGTACTPVATAPTRYESQAACEAATVETLTKNSDFDFPSLLAQCRAVGPSETAEKAKAEQPKPRTPARQA</sequence>
<proteinExistence type="predicted"/>
<dbReference type="RefSeq" id="WP_166092307.1">
    <property type="nucleotide sequence ID" value="NZ_CP049871.1"/>
</dbReference>
<dbReference type="KEGG" id="ssin:G7078_01540"/>
<accession>A0A6G7ZKU7</accession>
<reference evidence="2 3" key="1">
    <citation type="submission" date="2020-03" db="EMBL/GenBank/DDBJ databases">
        <title>Sphingomonas sp. nov., isolated from fish.</title>
        <authorList>
            <person name="Hyun D.-W."/>
            <person name="Bae J.-W."/>
        </authorList>
    </citation>
    <scope>NUCLEOTIDE SEQUENCE [LARGE SCALE GENOMIC DNA]</scope>
    <source>
        <strain evidence="2 3">HDW15C</strain>
    </source>
</reference>
<evidence type="ECO:0000313" key="2">
    <source>
        <dbReference type="EMBL" id="QIL01601.1"/>
    </source>
</evidence>
<dbReference type="EMBL" id="CP049871">
    <property type="protein sequence ID" value="QIL01601.1"/>
    <property type="molecule type" value="Genomic_DNA"/>
</dbReference>
<evidence type="ECO:0000313" key="3">
    <source>
        <dbReference type="Proteomes" id="UP000502502"/>
    </source>
</evidence>
<feature type="region of interest" description="Disordered" evidence="1">
    <location>
        <begin position="65"/>
        <end position="85"/>
    </location>
</feature>
<name>A0A6G7ZKU7_9SPHN</name>
<organism evidence="2 3">
    <name type="scientific">Sphingomonas sinipercae</name>
    <dbReference type="NCBI Taxonomy" id="2714944"/>
    <lineage>
        <taxon>Bacteria</taxon>
        <taxon>Pseudomonadati</taxon>
        <taxon>Pseudomonadota</taxon>
        <taxon>Alphaproteobacteria</taxon>
        <taxon>Sphingomonadales</taxon>
        <taxon>Sphingomonadaceae</taxon>
        <taxon>Sphingomonas</taxon>
    </lineage>
</organism>